<dbReference type="SUPFAM" id="SSF52096">
    <property type="entry name" value="ClpP/crotonase"/>
    <property type="match status" value="1"/>
</dbReference>
<keyword evidence="2" id="KW-1185">Reference proteome</keyword>
<protein>
    <submittedName>
        <fullName evidence="1">Periplasmic protein-like protein</fullName>
    </submittedName>
</protein>
<dbReference type="EMBL" id="FTPD01000001">
    <property type="protein sequence ID" value="SIT52826.1"/>
    <property type="molecule type" value="Genomic_DNA"/>
</dbReference>
<sequence length="297" mass="30777">MYLLMGTAHAAVIEKIPQAAGSPDLIVITGVIESSDDAQFNQIAATTGQAVVLLNSGGGSVLPALEIGRAIRLKGFATAVANETLCASACALTWLAGAPRLAGESANIGFHASYVVNDGTASESGVGNALIGAYLNQIGLSQDTIVFVTTAPPDGMAWLSGEKASELGLQFASYQTNAMSSDTVETQIAPEPYDPMKVVAAFYNALSNADGVSASALVIPEKRGIGPFNEASIHSFFGGLSTPLRLESIARHGADKTVVTYTYARSDGSVCKGKSEVQTIYKYGKTLVSKIRAFNGC</sequence>
<name>A0A1R3V0T1_9HYPH</name>
<gene>
    <name evidence="1" type="ORF">BQ8794_10196</name>
</gene>
<evidence type="ECO:0000313" key="2">
    <source>
        <dbReference type="Proteomes" id="UP000188388"/>
    </source>
</evidence>
<accession>A0A1R3V0T1</accession>
<reference evidence="2" key="1">
    <citation type="submission" date="2017-01" db="EMBL/GenBank/DDBJ databases">
        <authorList>
            <person name="Brunel B."/>
        </authorList>
    </citation>
    <scope>NUCLEOTIDE SEQUENCE [LARGE SCALE GENOMIC DNA]</scope>
</reference>
<organism evidence="1 2">
    <name type="scientific">Mesorhizobium prunaredense</name>
    <dbReference type="NCBI Taxonomy" id="1631249"/>
    <lineage>
        <taxon>Bacteria</taxon>
        <taxon>Pseudomonadati</taxon>
        <taxon>Pseudomonadota</taxon>
        <taxon>Alphaproteobacteria</taxon>
        <taxon>Hyphomicrobiales</taxon>
        <taxon>Phyllobacteriaceae</taxon>
        <taxon>Mesorhizobium</taxon>
    </lineage>
</organism>
<evidence type="ECO:0000313" key="1">
    <source>
        <dbReference type="EMBL" id="SIT52826.1"/>
    </source>
</evidence>
<dbReference type="Proteomes" id="UP000188388">
    <property type="component" value="Unassembled WGS sequence"/>
</dbReference>
<dbReference type="STRING" id="1631249.BQ8794_10196"/>
<dbReference type="Gene3D" id="3.90.226.10">
    <property type="entry name" value="2-enoyl-CoA Hydratase, Chain A, domain 1"/>
    <property type="match status" value="1"/>
</dbReference>
<dbReference type="AlphaFoldDB" id="A0A1R3V0T1"/>
<proteinExistence type="predicted"/>
<dbReference type="InterPro" id="IPR029045">
    <property type="entry name" value="ClpP/crotonase-like_dom_sf"/>
</dbReference>